<dbReference type="CDD" id="cd00761">
    <property type="entry name" value="Glyco_tranf_GTA_type"/>
    <property type="match status" value="1"/>
</dbReference>
<protein>
    <recommendedName>
        <fullName evidence="1">Glycosyltransferase 2-like domain-containing protein</fullName>
    </recommendedName>
</protein>
<dbReference type="Proteomes" id="UP000012589">
    <property type="component" value="Unassembled WGS sequence"/>
</dbReference>
<keyword evidence="3" id="KW-1185">Reference proteome</keyword>
<dbReference type="Pfam" id="PF00535">
    <property type="entry name" value="Glycos_transf_2"/>
    <property type="match status" value="1"/>
</dbReference>
<dbReference type="HOGENOM" id="CLU_064280_0_0_9"/>
<organism evidence="2 3">
    <name type="scientific">Eubacterium plexicaudatum ASF492</name>
    <dbReference type="NCBI Taxonomy" id="1235802"/>
    <lineage>
        <taxon>Bacteria</taxon>
        <taxon>Bacillati</taxon>
        <taxon>Bacillota</taxon>
        <taxon>Clostridia</taxon>
        <taxon>Eubacteriales</taxon>
        <taxon>Eubacteriaceae</taxon>
        <taxon>Eubacterium</taxon>
    </lineage>
</organism>
<evidence type="ECO:0000313" key="3">
    <source>
        <dbReference type="Proteomes" id="UP000012589"/>
    </source>
</evidence>
<sequence length="263" mass="30883">MEGTNHTYAVCAYKESPYLEECVQSLMRQSIQTNIIMTTSTPCVHIRHVADRYGIPLYVRDGRSDIRDDWNFAYDQAETDWVTVAHQDDMYDADYVKEFLHIISGCDCPIAFLTDYMPVKDGRIGPRDINSRIRRFLRKPLKYKLLAERRFWKRAVLAFGNSICAPAVTYHKSVLGPSYFTSEMKFNIDWDTFLKLAEEEGQLAYAEKPLTFYRIHGEATSMEFIESHGRELEDAAMFQKFWPGWVTDILMHFYKKAYDTYKY</sequence>
<dbReference type="STRING" id="1235802.C823_04430"/>
<dbReference type="PATRIC" id="fig|1235802.3.peg.4711"/>
<feature type="domain" description="Glycosyltransferase 2-like" evidence="1">
    <location>
        <begin position="10"/>
        <end position="105"/>
    </location>
</feature>
<reference evidence="2 3" key="1">
    <citation type="journal article" date="2014" name="Genome Announc.">
        <title>Draft genome sequences of the altered schaedler flora, a defined bacterial community from gnotobiotic mice.</title>
        <authorList>
            <person name="Wannemuehler M.J."/>
            <person name="Overstreet A.M."/>
            <person name="Ward D.V."/>
            <person name="Phillips G.J."/>
        </authorList>
    </citation>
    <scope>NUCLEOTIDE SEQUENCE [LARGE SCALE GENOMIC DNA]</scope>
    <source>
        <strain evidence="2 3">ASF492</strain>
    </source>
</reference>
<proteinExistence type="predicted"/>
<dbReference type="InterPro" id="IPR029044">
    <property type="entry name" value="Nucleotide-diphossugar_trans"/>
</dbReference>
<accession>N2A5A3</accession>
<dbReference type="AlphaFoldDB" id="N2A5A3"/>
<name>N2A5A3_9FIRM</name>
<dbReference type="Gene3D" id="3.90.550.10">
    <property type="entry name" value="Spore Coat Polysaccharide Biosynthesis Protein SpsA, Chain A"/>
    <property type="match status" value="1"/>
</dbReference>
<dbReference type="OrthoDB" id="5986178at2"/>
<comment type="caution">
    <text evidence="2">The sequence shown here is derived from an EMBL/GenBank/DDBJ whole genome shotgun (WGS) entry which is preliminary data.</text>
</comment>
<gene>
    <name evidence="2" type="ORF">C823_04430</name>
</gene>
<dbReference type="SUPFAM" id="SSF53448">
    <property type="entry name" value="Nucleotide-diphospho-sugar transferases"/>
    <property type="match status" value="1"/>
</dbReference>
<dbReference type="InterPro" id="IPR001173">
    <property type="entry name" value="Glyco_trans_2-like"/>
</dbReference>
<evidence type="ECO:0000259" key="1">
    <source>
        <dbReference type="Pfam" id="PF00535"/>
    </source>
</evidence>
<evidence type="ECO:0000313" key="2">
    <source>
        <dbReference type="EMBL" id="EMZ21613.1"/>
    </source>
</evidence>
<dbReference type="EMBL" id="AQFT01000129">
    <property type="protein sequence ID" value="EMZ21613.1"/>
    <property type="molecule type" value="Genomic_DNA"/>
</dbReference>
<dbReference type="eggNOG" id="COG1216">
    <property type="taxonomic scope" value="Bacteria"/>
</dbReference>